<comment type="caution">
    <text evidence="3">The sequence shown here is derived from an EMBL/GenBank/DDBJ whole genome shotgun (WGS) entry which is preliminary data.</text>
</comment>
<evidence type="ECO:0000313" key="4">
    <source>
        <dbReference type="Proteomes" id="UP000467305"/>
    </source>
</evidence>
<organism evidence="3 4">
    <name type="scientific">Tenacibaculum aiptasiae</name>
    <dbReference type="NCBI Taxonomy" id="426481"/>
    <lineage>
        <taxon>Bacteria</taxon>
        <taxon>Pseudomonadati</taxon>
        <taxon>Bacteroidota</taxon>
        <taxon>Flavobacteriia</taxon>
        <taxon>Flavobacteriales</taxon>
        <taxon>Flavobacteriaceae</taxon>
        <taxon>Tenacibaculum</taxon>
    </lineage>
</organism>
<dbReference type="AlphaFoldDB" id="A0A7J5A8B7"/>
<keyword evidence="1" id="KW-0175">Coiled coil</keyword>
<dbReference type="OrthoDB" id="981213at2"/>
<name>A0A7J5A8B7_9FLAO</name>
<accession>A0A7J5A8B7</accession>
<gene>
    <name evidence="3" type="ORF">F7018_15075</name>
</gene>
<protein>
    <recommendedName>
        <fullName evidence="5">tRNA (Guanine-N1)-methyltransferase</fullName>
    </recommendedName>
</protein>
<evidence type="ECO:0000256" key="1">
    <source>
        <dbReference type="SAM" id="Coils"/>
    </source>
</evidence>
<evidence type="ECO:0000313" key="3">
    <source>
        <dbReference type="EMBL" id="KAB1153811.1"/>
    </source>
</evidence>
<keyword evidence="2" id="KW-1133">Transmembrane helix</keyword>
<dbReference type="Proteomes" id="UP000467305">
    <property type="component" value="Unassembled WGS sequence"/>
</dbReference>
<keyword evidence="4" id="KW-1185">Reference proteome</keyword>
<feature type="coiled-coil region" evidence="1">
    <location>
        <begin position="159"/>
        <end position="190"/>
    </location>
</feature>
<keyword evidence="2" id="KW-0472">Membrane</keyword>
<sequence>MKTLRILFIFIFTQGIIAQNSSKTELPNTVENQFKKLYKNSNNYQIYKVIKKNEFLSLQKNILDSIKAIKNDAAAKQIKINEQLKNITSLQTKIDALNNNLSASIEKEDAISFIGIPLKKGTYNTIVWSIIIALVVGLAFFIFRFKNSNAVTKQTKDLLIDVEQEFEQHKKNALTKEQKLRRQLQDEINKQRGVS</sequence>
<keyword evidence="2" id="KW-0812">Transmembrane</keyword>
<evidence type="ECO:0008006" key="5">
    <source>
        <dbReference type="Google" id="ProtNLM"/>
    </source>
</evidence>
<feature type="transmembrane region" description="Helical" evidence="2">
    <location>
        <begin position="126"/>
        <end position="145"/>
    </location>
</feature>
<dbReference type="RefSeq" id="WP_150900932.1">
    <property type="nucleotide sequence ID" value="NZ_CBDCSN010000002.1"/>
</dbReference>
<reference evidence="3 4" key="1">
    <citation type="submission" date="2019-09" db="EMBL/GenBank/DDBJ databases">
        <authorList>
            <person name="Cao W.R."/>
        </authorList>
    </citation>
    <scope>NUCLEOTIDE SEQUENCE [LARGE SCALE GENOMIC DNA]</scope>
    <source>
        <strain evidence="4">a4</strain>
    </source>
</reference>
<dbReference type="EMBL" id="WAAU01000030">
    <property type="protein sequence ID" value="KAB1153811.1"/>
    <property type="molecule type" value="Genomic_DNA"/>
</dbReference>
<feature type="coiled-coil region" evidence="1">
    <location>
        <begin position="80"/>
        <end position="107"/>
    </location>
</feature>
<evidence type="ECO:0000256" key="2">
    <source>
        <dbReference type="SAM" id="Phobius"/>
    </source>
</evidence>
<proteinExistence type="predicted"/>